<dbReference type="Proteomes" id="UP000664369">
    <property type="component" value="Unassembled WGS sequence"/>
</dbReference>
<feature type="domain" description="NTF2 fold" evidence="1">
    <location>
        <begin position="48"/>
        <end position="114"/>
    </location>
</feature>
<sequence>MASCSQTSKKHSKLGIAYAKQALQESLKDKSLHNVVSENKLLIPDSSTAIQVLEPVLFRIYGRENIVKQRPYERYLIDHYWVVSGTLPEDWVGGTFMIIMDARNSQVIRLTHGR</sequence>
<evidence type="ECO:0000313" key="2">
    <source>
        <dbReference type="EMBL" id="MBO2008978.1"/>
    </source>
</evidence>
<dbReference type="Pfam" id="PF15631">
    <property type="entry name" value="Imm-NTF2-2"/>
    <property type="match status" value="1"/>
</dbReference>
<organism evidence="2 3">
    <name type="scientific">Hymenobacter negativus</name>
    <dbReference type="NCBI Taxonomy" id="2795026"/>
    <lineage>
        <taxon>Bacteria</taxon>
        <taxon>Pseudomonadati</taxon>
        <taxon>Bacteroidota</taxon>
        <taxon>Cytophagia</taxon>
        <taxon>Cytophagales</taxon>
        <taxon>Hymenobacteraceae</taxon>
        <taxon>Hymenobacter</taxon>
    </lineage>
</organism>
<protein>
    <submittedName>
        <fullName evidence="2">YbbC/YhhH family protein</fullName>
    </submittedName>
</protein>
<dbReference type="EMBL" id="JAGETZ010000003">
    <property type="protein sequence ID" value="MBO2008978.1"/>
    <property type="molecule type" value="Genomic_DNA"/>
</dbReference>
<proteinExistence type="predicted"/>
<keyword evidence="3" id="KW-1185">Reference proteome</keyword>
<reference evidence="2 3" key="1">
    <citation type="submission" date="2021-03" db="EMBL/GenBank/DDBJ databases">
        <authorList>
            <person name="Kim M.K."/>
        </authorList>
    </citation>
    <scope>NUCLEOTIDE SEQUENCE [LARGE SCALE GENOMIC DNA]</scope>
    <source>
        <strain evidence="2 3">BT442</strain>
    </source>
</reference>
<dbReference type="InterPro" id="IPR028921">
    <property type="entry name" value="NTF2_fold_dom"/>
</dbReference>
<evidence type="ECO:0000259" key="1">
    <source>
        <dbReference type="Pfam" id="PF15631"/>
    </source>
</evidence>
<evidence type="ECO:0000313" key="3">
    <source>
        <dbReference type="Proteomes" id="UP000664369"/>
    </source>
</evidence>
<comment type="caution">
    <text evidence="2">The sequence shown here is derived from an EMBL/GenBank/DDBJ whole genome shotgun (WGS) entry which is preliminary data.</text>
</comment>
<accession>A0ABS3QDB9</accession>
<name>A0ABS3QDB9_9BACT</name>
<gene>
    <name evidence="2" type="ORF">J4E00_07935</name>
</gene>